<dbReference type="OrthoDB" id="527344at2759"/>
<dbReference type="Gene3D" id="3.60.15.10">
    <property type="entry name" value="Ribonuclease Z/Hydroxyacylglutathione hydrolase-like"/>
    <property type="match status" value="1"/>
</dbReference>
<reference evidence="3 4" key="1">
    <citation type="journal article" date="2014" name="Nat. Commun.">
        <title>Klebsormidium flaccidum genome reveals primary factors for plant terrestrial adaptation.</title>
        <authorList>
            <person name="Hori K."/>
            <person name="Maruyama F."/>
            <person name="Fujisawa T."/>
            <person name="Togashi T."/>
            <person name="Yamamoto N."/>
            <person name="Seo M."/>
            <person name="Sato S."/>
            <person name="Yamada T."/>
            <person name="Mori H."/>
            <person name="Tajima N."/>
            <person name="Moriyama T."/>
            <person name="Ikeuchi M."/>
            <person name="Watanabe M."/>
            <person name="Wada H."/>
            <person name="Kobayashi K."/>
            <person name="Saito M."/>
            <person name="Masuda T."/>
            <person name="Sasaki-Sekimoto Y."/>
            <person name="Mashiguchi K."/>
            <person name="Awai K."/>
            <person name="Shimojima M."/>
            <person name="Masuda S."/>
            <person name="Iwai M."/>
            <person name="Nobusawa T."/>
            <person name="Narise T."/>
            <person name="Kondo S."/>
            <person name="Saito H."/>
            <person name="Sato R."/>
            <person name="Murakawa M."/>
            <person name="Ihara Y."/>
            <person name="Oshima-Yamada Y."/>
            <person name="Ohtaka K."/>
            <person name="Satoh M."/>
            <person name="Sonobe K."/>
            <person name="Ishii M."/>
            <person name="Ohtani R."/>
            <person name="Kanamori-Sato M."/>
            <person name="Honoki R."/>
            <person name="Miyazaki D."/>
            <person name="Mochizuki H."/>
            <person name="Umetsu J."/>
            <person name="Higashi K."/>
            <person name="Shibata D."/>
            <person name="Kamiya Y."/>
            <person name="Sato N."/>
            <person name="Nakamura Y."/>
            <person name="Tabata S."/>
            <person name="Ida S."/>
            <person name="Kurokawa K."/>
            <person name="Ohta H."/>
        </authorList>
    </citation>
    <scope>NUCLEOTIDE SEQUENCE [LARGE SCALE GENOMIC DNA]</scope>
    <source>
        <strain evidence="3 4">NIES-2285</strain>
    </source>
</reference>
<dbReference type="PANTHER" id="PTHR46504">
    <property type="entry name" value="TRNASE Z TRZ1"/>
    <property type="match status" value="1"/>
</dbReference>
<dbReference type="AlphaFoldDB" id="A0A0U9HQI1"/>
<feature type="compositionally biased region" description="Basic and acidic residues" evidence="1">
    <location>
        <begin position="1"/>
        <end position="17"/>
    </location>
</feature>
<dbReference type="STRING" id="105231.A0A0U9HQI1"/>
<feature type="compositionally biased region" description="Polar residues" evidence="1">
    <location>
        <begin position="51"/>
        <end position="67"/>
    </location>
</feature>
<feature type="domain" description="Metallo-beta-lactamase" evidence="2">
    <location>
        <begin position="113"/>
        <end position="314"/>
    </location>
</feature>
<evidence type="ECO:0000313" key="4">
    <source>
        <dbReference type="Proteomes" id="UP000054558"/>
    </source>
</evidence>
<dbReference type="InterPro" id="IPR036866">
    <property type="entry name" value="RibonucZ/Hydroxyglut_hydro"/>
</dbReference>
<dbReference type="OMA" id="LTHFSMR"/>
<dbReference type="SUPFAM" id="SSF56281">
    <property type="entry name" value="Metallo-hydrolase/oxidoreductase"/>
    <property type="match status" value="1"/>
</dbReference>
<organism evidence="3 4">
    <name type="scientific">Klebsormidium nitens</name>
    <name type="common">Green alga</name>
    <name type="synonym">Ulothrix nitens</name>
    <dbReference type="NCBI Taxonomy" id="105231"/>
    <lineage>
        <taxon>Eukaryota</taxon>
        <taxon>Viridiplantae</taxon>
        <taxon>Streptophyta</taxon>
        <taxon>Klebsormidiophyceae</taxon>
        <taxon>Klebsormidiales</taxon>
        <taxon>Klebsormidiaceae</taxon>
        <taxon>Klebsormidium</taxon>
    </lineage>
</organism>
<feature type="region of interest" description="Disordered" evidence="1">
    <location>
        <begin position="1"/>
        <end position="67"/>
    </location>
</feature>
<name>A0A0U9HQI1_KLENI</name>
<dbReference type="PANTHER" id="PTHR46504:SF2">
    <property type="entry name" value="TRNASE Z TRZ1"/>
    <property type="match status" value="1"/>
</dbReference>
<evidence type="ECO:0000256" key="1">
    <source>
        <dbReference type="SAM" id="MobiDB-lite"/>
    </source>
</evidence>
<proteinExistence type="predicted"/>
<evidence type="ECO:0000313" key="3">
    <source>
        <dbReference type="EMBL" id="GAQ80583.1"/>
    </source>
</evidence>
<dbReference type="InterPro" id="IPR001279">
    <property type="entry name" value="Metallo-B-lactamas"/>
</dbReference>
<protein>
    <submittedName>
        <fullName evidence="3">tRNAse Z1</fullName>
    </submittedName>
</protein>
<keyword evidence="4" id="KW-1185">Reference proteome</keyword>
<dbReference type="EMBL" id="DF237006">
    <property type="protein sequence ID" value="GAQ80583.1"/>
    <property type="molecule type" value="Genomic_DNA"/>
</dbReference>
<accession>A0A0U9HQI1</accession>
<evidence type="ECO:0000259" key="2">
    <source>
        <dbReference type="Pfam" id="PF12706"/>
    </source>
</evidence>
<dbReference type="Pfam" id="PF12706">
    <property type="entry name" value="Lactamase_B_2"/>
    <property type="match status" value="1"/>
</dbReference>
<gene>
    <name evidence="3" type="ORF">KFL_000570300</name>
</gene>
<sequence>METSRQDIGEGEKEVKTGRTPPSASEDVSSEALGHAVPQVKEKRKGKAEGANSTEEGASTSNLHNRGDLSTITVGGVTLQGVSVGGQETCIIIPSMKVAFDVGRCPQRAVFQDNVLISHAHMDHIGGVCLQAATRGLFSLKPPRIVVPKVIVPGVENLFNAFRALDNAELEHKLIGLEIGEELRLSGELFVKPFRTYHVVPSQGYVVYSRRQKLKKEFVGLPGPEIGRLRKSGVEITDVEEVPEVAFTGDTTAEFLTDPGNADVLRAKLLIMEMTFIDDSSTVEHARKWGHTHIDEVVPLAHLFQNEAILFIHFSARYRRKDILEAIERLPPGFREKVTPLLERF</sequence>
<dbReference type="Proteomes" id="UP000054558">
    <property type="component" value="Unassembled WGS sequence"/>
</dbReference>